<feature type="transmembrane region" description="Helical" evidence="1">
    <location>
        <begin position="6"/>
        <end position="27"/>
    </location>
</feature>
<accession>E6TVJ9</accession>
<dbReference type="RefSeq" id="WP_013489349.1">
    <property type="nucleotide sequence ID" value="NC_014829.1"/>
</dbReference>
<dbReference type="eggNOG" id="COG0526">
    <property type="taxonomic scope" value="Bacteria"/>
</dbReference>
<evidence type="ECO:0000256" key="1">
    <source>
        <dbReference type="SAM" id="Phobius"/>
    </source>
</evidence>
<dbReference type="STRING" id="649639.Bcell_2761"/>
<dbReference type="InterPro" id="IPR036249">
    <property type="entry name" value="Thioredoxin-like_sf"/>
</dbReference>
<dbReference type="AlphaFoldDB" id="E6TVJ9"/>
<dbReference type="SUPFAM" id="SSF52833">
    <property type="entry name" value="Thioredoxin-like"/>
    <property type="match status" value="1"/>
</dbReference>
<reference evidence="2" key="1">
    <citation type="submission" date="2010-12" db="EMBL/GenBank/DDBJ databases">
        <title>Complete sequence of Bacillus cellulosilyticus DSM 2522.</title>
        <authorList>
            <consortium name="US DOE Joint Genome Institute"/>
            <person name="Lucas S."/>
            <person name="Copeland A."/>
            <person name="Lapidus A."/>
            <person name="Cheng J.-F."/>
            <person name="Bruce D."/>
            <person name="Goodwin L."/>
            <person name="Pitluck S."/>
            <person name="Chertkov O."/>
            <person name="Detter J.C."/>
            <person name="Han C."/>
            <person name="Tapia R."/>
            <person name="Land M."/>
            <person name="Hauser L."/>
            <person name="Jeffries C."/>
            <person name="Kyrpides N."/>
            <person name="Ivanova N."/>
            <person name="Mikhailova N."/>
            <person name="Brumm P."/>
            <person name="Mead D."/>
            <person name="Woyke T."/>
        </authorList>
    </citation>
    <scope>NUCLEOTIDE SEQUENCE [LARGE SCALE GENOMIC DNA]</scope>
    <source>
        <strain evidence="2">DSM 2522</strain>
    </source>
</reference>
<dbReference type="KEGG" id="bco:Bcell_2761"/>
<keyword evidence="3" id="KW-1185">Reference proteome</keyword>
<dbReference type="EMBL" id="CP002394">
    <property type="protein sequence ID" value="ADU31016.1"/>
    <property type="molecule type" value="Genomic_DNA"/>
</dbReference>
<protein>
    <recommendedName>
        <fullName evidence="4">Thioredoxin domain-containing protein</fullName>
    </recommendedName>
</protein>
<sequence>MIDIFIISHFVLWTLLIVVSIALIILFKTVQNLKMAEKRNLVNEEEFLPRRDSGLPVGDLFPKLEIQTLENKTININQKGVLGSIVIFSSTTCSVCDEVYPDLTSFSKMNPELPVFLFSEGEKNELDKKIKDFEIDVPIHLITNDDLIKTKTNVFPFAYFLSPEGYVLSKGVINNAQGDLNILIKMADGNEGLAV</sequence>
<evidence type="ECO:0000313" key="2">
    <source>
        <dbReference type="EMBL" id="ADU31016.1"/>
    </source>
</evidence>
<name>E6TVJ9_EVAC2</name>
<evidence type="ECO:0000313" key="3">
    <source>
        <dbReference type="Proteomes" id="UP000001401"/>
    </source>
</evidence>
<dbReference type="Proteomes" id="UP000001401">
    <property type="component" value="Chromosome"/>
</dbReference>
<gene>
    <name evidence="2" type="ordered locus">Bcell_2761</name>
</gene>
<dbReference type="HOGENOM" id="CLU_1393870_0_0_9"/>
<dbReference type="Gene3D" id="3.40.30.10">
    <property type="entry name" value="Glutaredoxin"/>
    <property type="match status" value="1"/>
</dbReference>
<organism evidence="2 3">
    <name type="scientific">Evansella cellulosilytica (strain ATCC 21833 / DSM 2522 / FERM P-1141 / JCM 9156 / N-4)</name>
    <name type="common">Bacillus cellulosilyticus</name>
    <dbReference type="NCBI Taxonomy" id="649639"/>
    <lineage>
        <taxon>Bacteria</taxon>
        <taxon>Bacillati</taxon>
        <taxon>Bacillota</taxon>
        <taxon>Bacilli</taxon>
        <taxon>Bacillales</taxon>
        <taxon>Bacillaceae</taxon>
        <taxon>Evansella</taxon>
    </lineage>
</organism>
<proteinExistence type="predicted"/>
<keyword evidence="1" id="KW-1133">Transmembrane helix</keyword>
<evidence type="ECO:0008006" key="4">
    <source>
        <dbReference type="Google" id="ProtNLM"/>
    </source>
</evidence>
<dbReference type="OrthoDB" id="2974362at2"/>
<keyword evidence="1" id="KW-0472">Membrane</keyword>
<keyword evidence="1" id="KW-0812">Transmembrane</keyword>